<evidence type="ECO:0000256" key="12">
    <source>
        <dbReference type="ARBA" id="ARBA00052376"/>
    </source>
</evidence>
<gene>
    <name evidence="17" type="ORF">NEMVEDRAFT_v1g15022</name>
</gene>
<evidence type="ECO:0000256" key="5">
    <source>
        <dbReference type="ARBA" id="ARBA00022946"/>
    </source>
</evidence>
<comment type="catalytic activity">
    <reaction evidence="13">
        <text>(3Z)-octenoyl-CoA = (2E)-octenoyl-CoA</text>
        <dbReference type="Rhea" id="RHEA:46044"/>
        <dbReference type="ChEBI" id="CHEBI:62242"/>
        <dbReference type="ChEBI" id="CHEBI:85640"/>
    </reaction>
    <physiologicalReaction direction="left-to-right" evidence="13">
        <dbReference type="Rhea" id="RHEA:46045"/>
    </physiologicalReaction>
</comment>
<dbReference type="Gene3D" id="3.90.226.10">
    <property type="entry name" value="2-enoyl-CoA Hydratase, Chain A, domain 1"/>
    <property type="match status" value="1"/>
</dbReference>
<evidence type="ECO:0000256" key="3">
    <source>
        <dbReference type="ARBA" id="ARBA00011233"/>
    </source>
</evidence>
<dbReference type="GO" id="GO:0005739">
    <property type="term" value="C:mitochondrion"/>
    <property type="evidence" value="ECO:0000318"/>
    <property type="project" value="GO_Central"/>
</dbReference>
<dbReference type="OMA" id="EAWFAPD"/>
<keyword evidence="8" id="KW-0496">Mitochondrion</keyword>
<keyword evidence="9" id="KW-0413">Isomerase</keyword>
<protein>
    <recommendedName>
        <fullName evidence="15">Enoyl-CoA delta isomerase 1, mitochondrial</fullName>
    </recommendedName>
    <alternativeName>
        <fullName evidence="16">3,2-trans-enoyl-CoA isomerase</fullName>
    </alternativeName>
</protein>
<evidence type="ECO:0000256" key="14">
    <source>
        <dbReference type="ARBA" id="ARBA00056147"/>
    </source>
</evidence>
<comment type="subcellular location">
    <subcellularLocation>
        <location evidence="1">Mitochondrion matrix</location>
    </subcellularLocation>
</comment>
<proteinExistence type="predicted"/>
<reference evidence="17 18" key="1">
    <citation type="journal article" date="2007" name="Science">
        <title>Sea anemone genome reveals ancestral eumetazoan gene repertoire and genomic organization.</title>
        <authorList>
            <person name="Putnam N.H."/>
            <person name="Srivastava M."/>
            <person name="Hellsten U."/>
            <person name="Dirks B."/>
            <person name="Chapman J."/>
            <person name="Salamov A."/>
            <person name="Terry A."/>
            <person name="Shapiro H."/>
            <person name="Lindquist E."/>
            <person name="Kapitonov V.V."/>
            <person name="Jurka J."/>
            <person name="Genikhovich G."/>
            <person name="Grigoriev I.V."/>
            <person name="Lucas S.M."/>
            <person name="Steele R.E."/>
            <person name="Finnerty J.R."/>
            <person name="Technau U."/>
            <person name="Martindale M.Q."/>
            <person name="Rokhsar D.S."/>
        </authorList>
    </citation>
    <scope>NUCLEOTIDE SEQUENCE [LARGE SCALE GENOMIC DNA]</scope>
    <source>
        <strain evidence="18">CH2 X CH6</strain>
    </source>
</reference>
<evidence type="ECO:0000256" key="15">
    <source>
        <dbReference type="ARBA" id="ARBA00068317"/>
    </source>
</evidence>
<comment type="pathway">
    <text evidence="2">Lipid metabolism; fatty acid beta-oxidation.</text>
</comment>
<dbReference type="eggNOG" id="KOG1683">
    <property type="taxonomic scope" value="Eukaryota"/>
</dbReference>
<dbReference type="GO" id="GO:0004165">
    <property type="term" value="F:delta(3)-delta(2)-enoyl-CoA isomerase activity"/>
    <property type="evidence" value="ECO:0007669"/>
    <property type="project" value="UniProtKB-EC"/>
</dbReference>
<dbReference type="InParanoid" id="A7T1Z0"/>
<dbReference type="PhylomeDB" id="A7T1Z0"/>
<dbReference type="HOGENOM" id="CLU_009834_7_5_1"/>
<dbReference type="InterPro" id="IPR029045">
    <property type="entry name" value="ClpP/crotonase-like_dom_sf"/>
</dbReference>
<evidence type="ECO:0000256" key="6">
    <source>
        <dbReference type="ARBA" id="ARBA00022990"/>
    </source>
</evidence>
<accession>A7T1Z0</accession>
<evidence type="ECO:0000256" key="9">
    <source>
        <dbReference type="ARBA" id="ARBA00023235"/>
    </source>
</evidence>
<keyword evidence="7" id="KW-0443">Lipid metabolism</keyword>
<dbReference type="InterPro" id="IPR001753">
    <property type="entry name" value="Enoyl-CoA_hydra/iso"/>
</dbReference>
<keyword evidence="18" id="KW-1185">Reference proteome</keyword>
<dbReference type="AlphaFoldDB" id="A7T1Z0"/>
<evidence type="ECO:0000256" key="4">
    <source>
        <dbReference type="ARBA" id="ARBA00022832"/>
    </source>
</evidence>
<name>A7T1Z0_NEMVE</name>
<evidence type="ECO:0000256" key="16">
    <source>
        <dbReference type="ARBA" id="ARBA00083575"/>
    </source>
</evidence>
<evidence type="ECO:0000256" key="11">
    <source>
        <dbReference type="ARBA" id="ARBA00051293"/>
    </source>
</evidence>
<dbReference type="EMBL" id="DS470173">
    <property type="protein sequence ID" value="EDO30023.1"/>
    <property type="molecule type" value="Genomic_DNA"/>
</dbReference>
<comment type="subunit">
    <text evidence="3">Homotrimer.</text>
</comment>
<evidence type="ECO:0000256" key="7">
    <source>
        <dbReference type="ARBA" id="ARBA00023098"/>
    </source>
</evidence>
<dbReference type="STRING" id="45351.A7T1Z0"/>
<dbReference type="PANTHER" id="PTHR11941">
    <property type="entry name" value="ENOYL-COA HYDRATASE-RELATED"/>
    <property type="match status" value="1"/>
</dbReference>
<comment type="catalytic activity">
    <reaction evidence="12">
        <text>(3Z)-dodecenoyl-CoA = (2E)-dodecenoyl-CoA</text>
        <dbReference type="Rhea" id="RHEA:23716"/>
        <dbReference type="ChEBI" id="CHEBI:57330"/>
        <dbReference type="ChEBI" id="CHEBI:58543"/>
        <dbReference type="EC" id="5.3.3.8"/>
    </reaction>
    <physiologicalReaction direction="left-to-right" evidence="12">
        <dbReference type="Rhea" id="RHEA:23717"/>
    </physiologicalReaction>
</comment>
<evidence type="ECO:0000313" key="17">
    <source>
        <dbReference type="EMBL" id="EDO30023.1"/>
    </source>
</evidence>
<dbReference type="GO" id="GO:0005759">
    <property type="term" value="C:mitochondrial matrix"/>
    <property type="evidence" value="ECO:0007669"/>
    <property type="project" value="UniProtKB-SubCell"/>
</dbReference>
<keyword evidence="5" id="KW-0809">Transit peptide</keyword>
<evidence type="ECO:0000256" key="2">
    <source>
        <dbReference type="ARBA" id="ARBA00005005"/>
    </source>
</evidence>
<evidence type="ECO:0000256" key="8">
    <source>
        <dbReference type="ARBA" id="ARBA00023128"/>
    </source>
</evidence>
<feature type="non-terminal residue" evidence="17">
    <location>
        <position position="187"/>
    </location>
</feature>
<feature type="non-terminal residue" evidence="17">
    <location>
        <position position="1"/>
    </location>
</feature>
<comment type="function">
    <text evidence="14">Key enzyme of fatty acid beta-oxidation. Able to isomerize both 3-cis (3Z) and 3-trans (3E) double bonds into the 2-trans (2E) form in a range of enoyl-CoA species, with a preference for (3Z)-enoyl-CoAs over (3E)-enoyl-CoAs. The catalytic efficiency of this enzyme is not affected by the fatty acyl chain length.</text>
</comment>
<dbReference type="GO" id="GO:0006635">
    <property type="term" value="P:fatty acid beta-oxidation"/>
    <property type="evidence" value="ECO:0000318"/>
    <property type="project" value="GO_Central"/>
</dbReference>
<dbReference type="PANTHER" id="PTHR11941:SF45">
    <property type="entry name" value="ENOYL-COA DELTA ISOMERASE 1, MITOCHONDRIAL"/>
    <property type="match status" value="1"/>
</dbReference>
<comment type="catalytic activity">
    <reaction evidence="11">
        <text>(2E)-tetradecenoyl-CoA = (3Z)-tetradecenoyl-CoA</text>
        <dbReference type="Rhea" id="RHEA:29847"/>
        <dbReference type="ChEBI" id="CHEBI:61405"/>
        <dbReference type="ChEBI" id="CHEBI:61968"/>
    </reaction>
    <physiologicalReaction direction="right-to-left" evidence="11">
        <dbReference type="Rhea" id="RHEA:29849"/>
    </physiologicalReaction>
</comment>
<organism evidence="17 18">
    <name type="scientific">Nematostella vectensis</name>
    <name type="common">Starlet sea anemone</name>
    <dbReference type="NCBI Taxonomy" id="45351"/>
    <lineage>
        <taxon>Eukaryota</taxon>
        <taxon>Metazoa</taxon>
        <taxon>Cnidaria</taxon>
        <taxon>Anthozoa</taxon>
        <taxon>Hexacorallia</taxon>
        <taxon>Actiniaria</taxon>
        <taxon>Edwardsiidae</taxon>
        <taxon>Nematostella</taxon>
    </lineage>
</organism>
<sequence>GYAIMTLSRKPVNSFSLEFLEEIHDTLEDLESNTDCRGLIVTSSMPKVFSAGLDLVKELYKSDEKRLFVFWRRFQDVWMQLYGSRLATVAAVNGHAVAGGCLLAAACDYRLMAANFTIGMNETIVGIAIPFWISQNIVNLVGTSTGERICALGTMLSAEAAQKIGLVDHVVPQEKLMAEAQIEINKW</sequence>
<dbReference type="KEGG" id="nve:5500720"/>
<evidence type="ECO:0000256" key="13">
    <source>
        <dbReference type="ARBA" id="ARBA00052542"/>
    </source>
</evidence>
<evidence type="ECO:0000256" key="10">
    <source>
        <dbReference type="ARBA" id="ARBA00050938"/>
    </source>
</evidence>
<dbReference type="Pfam" id="PF00378">
    <property type="entry name" value="ECH_1"/>
    <property type="match status" value="1"/>
</dbReference>
<comment type="catalytic activity">
    <reaction evidence="10">
        <text>(3Z)-decenoyl-CoA = (2E)-decenoyl-CoA</text>
        <dbReference type="Rhea" id="RHEA:77195"/>
        <dbReference type="ChEBI" id="CHEBI:61406"/>
        <dbReference type="ChEBI" id="CHEBI:195601"/>
    </reaction>
    <physiologicalReaction direction="left-to-right" evidence="10">
        <dbReference type="Rhea" id="RHEA:77196"/>
    </physiologicalReaction>
</comment>
<keyword evidence="6" id="KW-0007">Acetylation</keyword>
<evidence type="ECO:0000256" key="1">
    <source>
        <dbReference type="ARBA" id="ARBA00004305"/>
    </source>
</evidence>
<evidence type="ECO:0000313" key="18">
    <source>
        <dbReference type="Proteomes" id="UP000001593"/>
    </source>
</evidence>
<keyword evidence="4" id="KW-0276">Fatty acid metabolism</keyword>
<dbReference type="Proteomes" id="UP000001593">
    <property type="component" value="Unassembled WGS sequence"/>
</dbReference>
<dbReference type="SUPFAM" id="SSF52096">
    <property type="entry name" value="ClpP/crotonase"/>
    <property type="match status" value="1"/>
</dbReference>
<dbReference type="FunFam" id="3.90.226.10:FF:000034">
    <property type="entry name" value="Enoyl-CoA delta isomerase 1"/>
    <property type="match status" value="1"/>
</dbReference>
<dbReference type="CDD" id="cd06558">
    <property type="entry name" value="crotonase-like"/>
    <property type="match status" value="1"/>
</dbReference>